<feature type="region of interest" description="Disordered" evidence="1">
    <location>
        <begin position="117"/>
        <end position="144"/>
    </location>
</feature>
<gene>
    <name evidence="3" type="ORF">Cvel_26932</name>
</gene>
<evidence type="ECO:0000313" key="3">
    <source>
        <dbReference type="EMBL" id="CEM42647.1"/>
    </source>
</evidence>
<evidence type="ECO:0000256" key="2">
    <source>
        <dbReference type="SAM" id="Phobius"/>
    </source>
</evidence>
<name>A0A0G4HF27_9ALVE</name>
<accession>A0A0G4HF27</accession>
<protein>
    <submittedName>
        <fullName evidence="3">Uncharacterized protein</fullName>
    </submittedName>
</protein>
<dbReference type="EMBL" id="CDMZ01002502">
    <property type="protein sequence ID" value="CEM42647.1"/>
    <property type="molecule type" value="Genomic_DNA"/>
</dbReference>
<evidence type="ECO:0000256" key="1">
    <source>
        <dbReference type="SAM" id="MobiDB-lite"/>
    </source>
</evidence>
<keyword evidence="2" id="KW-0812">Transmembrane</keyword>
<sequence length="193" mass="21996">MSRELEDVPAVVNVDYPTRTGYVCRLETPQDLRRYAEVSSCRPLHILGTEKTLDSVAFQLERARSPRWDEPRRSMSERYELQKRYDFLLALRDWEIEMEKEGGYVLPPRNMPGVIWATRGNDESVPPTPRPSTPPQAPPPPPPSAGARCLQCLQWVWDGVKWVAMNVLYPCALALGAVVFWVAVGGYWVVKKV</sequence>
<keyword evidence="2" id="KW-1133">Transmembrane helix</keyword>
<keyword evidence="2" id="KW-0472">Membrane</keyword>
<proteinExistence type="predicted"/>
<organism evidence="3">
    <name type="scientific">Chromera velia CCMP2878</name>
    <dbReference type="NCBI Taxonomy" id="1169474"/>
    <lineage>
        <taxon>Eukaryota</taxon>
        <taxon>Sar</taxon>
        <taxon>Alveolata</taxon>
        <taxon>Colpodellida</taxon>
        <taxon>Chromeraceae</taxon>
        <taxon>Chromera</taxon>
    </lineage>
</organism>
<reference evidence="3" key="1">
    <citation type="submission" date="2014-11" db="EMBL/GenBank/DDBJ databases">
        <authorList>
            <person name="Otto D Thomas"/>
            <person name="Naeem Raeece"/>
        </authorList>
    </citation>
    <scope>NUCLEOTIDE SEQUENCE</scope>
</reference>
<feature type="compositionally biased region" description="Pro residues" evidence="1">
    <location>
        <begin position="126"/>
        <end position="144"/>
    </location>
</feature>
<dbReference type="AlphaFoldDB" id="A0A0G4HF27"/>
<feature type="transmembrane region" description="Helical" evidence="2">
    <location>
        <begin position="167"/>
        <end position="190"/>
    </location>
</feature>
<dbReference type="VEuPathDB" id="CryptoDB:Cvel_26932"/>